<comment type="caution">
    <text evidence="2">The sequence shown here is derived from an EMBL/GenBank/DDBJ whole genome shotgun (WGS) entry which is preliminary data.</text>
</comment>
<protein>
    <submittedName>
        <fullName evidence="2">Uncharacterized protein</fullName>
    </submittedName>
</protein>
<name>A0AAD9L0W8_RIDPI</name>
<keyword evidence="3" id="KW-1185">Reference proteome</keyword>
<dbReference type="AlphaFoldDB" id="A0AAD9L0W8"/>
<organism evidence="2 3">
    <name type="scientific">Ridgeia piscesae</name>
    <name type="common">Tubeworm</name>
    <dbReference type="NCBI Taxonomy" id="27915"/>
    <lineage>
        <taxon>Eukaryota</taxon>
        <taxon>Metazoa</taxon>
        <taxon>Spiralia</taxon>
        <taxon>Lophotrochozoa</taxon>
        <taxon>Annelida</taxon>
        <taxon>Polychaeta</taxon>
        <taxon>Sedentaria</taxon>
        <taxon>Canalipalpata</taxon>
        <taxon>Sabellida</taxon>
        <taxon>Siboglinidae</taxon>
        <taxon>Ridgeia</taxon>
    </lineage>
</organism>
<dbReference type="EMBL" id="JAODUO010000417">
    <property type="protein sequence ID" value="KAK2180991.1"/>
    <property type="molecule type" value="Genomic_DNA"/>
</dbReference>
<feature type="region of interest" description="Disordered" evidence="1">
    <location>
        <begin position="77"/>
        <end position="100"/>
    </location>
</feature>
<evidence type="ECO:0000313" key="3">
    <source>
        <dbReference type="Proteomes" id="UP001209878"/>
    </source>
</evidence>
<gene>
    <name evidence="2" type="ORF">NP493_418g01012</name>
</gene>
<proteinExistence type="predicted"/>
<sequence length="100" mass="10865">MGGEMGLGVSTTAFPPAFTSLLLNASAASVMYLNHLDTVLRRRDESFFTLFSALFSGDRPDAIRHYVIPTLSQPGRGYYPTDVTTQPTPCPSCYADTTPN</sequence>
<evidence type="ECO:0000256" key="1">
    <source>
        <dbReference type="SAM" id="MobiDB-lite"/>
    </source>
</evidence>
<evidence type="ECO:0000313" key="2">
    <source>
        <dbReference type="EMBL" id="KAK2180991.1"/>
    </source>
</evidence>
<accession>A0AAD9L0W8</accession>
<reference evidence="2" key="1">
    <citation type="journal article" date="2023" name="Mol. Biol. Evol.">
        <title>Third-Generation Sequencing Reveals the Adaptive Role of the Epigenome in Three Deep-Sea Polychaetes.</title>
        <authorList>
            <person name="Perez M."/>
            <person name="Aroh O."/>
            <person name="Sun Y."/>
            <person name="Lan Y."/>
            <person name="Juniper S.K."/>
            <person name="Young C.R."/>
            <person name="Angers B."/>
            <person name="Qian P.Y."/>
        </authorList>
    </citation>
    <scope>NUCLEOTIDE SEQUENCE</scope>
    <source>
        <strain evidence="2">R07B-5</strain>
    </source>
</reference>
<dbReference type="Proteomes" id="UP001209878">
    <property type="component" value="Unassembled WGS sequence"/>
</dbReference>